<keyword evidence="5 7" id="KW-0472">Membrane</keyword>
<keyword evidence="3 7" id="KW-0812">Transmembrane</keyword>
<comment type="subcellular location">
    <subcellularLocation>
        <location evidence="7">Cell membrane</location>
        <topology evidence="7">Multi-pass membrane protein</topology>
    </subcellularLocation>
    <subcellularLocation>
        <location evidence="7">Cytoplasmic vesicle</location>
        <location evidence="7">Secretory vesicle membrane</location>
        <topology evidence="7">Multi-pass membrane protein</topology>
    </subcellularLocation>
</comment>
<dbReference type="GO" id="GO:0030658">
    <property type="term" value="C:transport vesicle membrane"/>
    <property type="evidence" value="ECO:0007669"/>
    <property type="project" value="UniProtKB-SubCell"/>
</dbReference>
<keyword evidence="7" id="KW-0813">Transport</keyword>
<dbReference type="PANTHER" id="PTHR10687">
    <property type="entry name" value="SECRETORY CARRIER-ASSOCIATED MEMBRANE PROTEIN SCAMP"/>
    <property type="match status" value="1"/>
</dbReference>
<evidence type="ECO:0000256" key="3">
    <source>
        <dbReference type="ARBA" id="ARBA00022692"/>
    </source>
</evidence>
<evidence type="ECO:0000256" key="4">
    <source>
        <dbReference type="ARBA" id="ARBA00022989"/>
    </source>
</evidence>
<comment type="similarity">
    <text evidence="2 7">Belongs to the SCAMP family.</text>
</comment>
<evidence type="ECO:0000313" key="9">
    <source>
        <dbReference type="Proteomes" id="UP001206925"/>
    </source>
</evidence>
<dbReference type="PANTHER" id="PTHR10687:SF75">
    <property type="entry name" value="SECRETORY CARRIER-ASSOCIATED MEMBRANE PROTEIN 5"/>
    <property type="match status" value="1"/>
</dbReference>
<feature type="transmembrane region" description="Helical" evidence="7">
    <location>
        <begin position="58"/>
        <end position="79"/>
    </location>
</feature>
<dbReference type="GO" id="GO:0032588">
    <property type="term" value="C:trans-Golgi network membrane"/>
    <property type="evidence" value="ECO:0007669"/>
    <property type="project" value="TreeGrafter"/>
</dbReference>
<dbReference type="AlphaFoldDB" id="A0AAD5D3H0"/>
<comment type="function">
    <text evidence="1 7">Probably involved in membrane trafficking.</text>
</comment>
<evidence type="ECO:0000256" key="6">
    <source>
        <dbReference type="ARBA" id="ARBA00023329"/>
    </source>
</evidence>
<reference evidence="8" key="1">
    <citation type="submission" date="2022-06" db="EMBL/GenBank/DDBJ databases">
        <title>Uncovering the hologenomic basis of an extraordinary plant invasion.</title>
        <authorList>
            <person name="Bieker V.C."/>
            <person name="Martin M.D."/>
            <person name="Gilbert T."/>
            <person name="Hodgins K."/>
            <person name="Battlay P."/>
            <person name="Petersen B."/>
            <person name="Wilson J."/>
        </authorList>
    </citation>
    <scope>NUCLEOTIDE SEQUENCE</scope>
    <source>
        <strain evidence="8">AA19_3_7</strain>
        <tissue evidence="8">Leaf</tissue>
    </source>
</reference>
<accession>A0AAD5D3H0</accession>
<protein>
    <recommendedName>
        <fullName evidence="7">Secretory carrier-associated membrane protein</fullName>
        <shortName evidence="7">Secretory carrier membrane protein</shortName>
    </recommendedName>
</protein>
<evidence type="ECO:0000313" key="8">
    <source>
        <dbReference type="EMBL" id="KAI7752385.1"/>
    </source>
</evidence>
<evidence type="ECO:0000256" key="2">
    <source>
        <dbReference type="ARBA" id="ARBA00010482"/>
    </source>
</evidence>
<feature type="transmembrane region" description="Helical" evidence="7">
    <location>
        <begin position="100"/>
        <end position="119"/>
    </location>
</feature>
<dbReference type="InterPro" id="IPR007273">
    <property type="entry name" value="SCAMP"/>
</dbReference>
<evidence type="ECO:0000256" key="5">
    <source>
        <dbReference type="ARBA" id="ARBA00023136"/>
    </source>
</evidence>
<feature type="non-terminal residue" evidence="8">
    <location>
        <position position="1"/>
    </location>
</feature>
<name>A0AAD5D3H0_AMBAR</name>
<evidence type="ECO:0000256" key="1">
    <source>
        <dbReference type="ARBA" id="ARBA00004003"/>
    </source>
</evidence>
<dbReference type="GO" id="GO:0005886">
    <property type="term" value="C:plasma membrane"/>
    <property type="evidence" value="ECO:0007669"/>
    <property type="project" value="UniProtKB-SubCell"/>
</dbReference>
<dbReference type="Proteomes" id="UP001206925">
    <property type="component" value="Unassembled WGS sequence"/>
</dbReference>
<gene>
    <name evidence="8" type="ORF">M8C21_018071</name>
</gene>
<dbReference type="GO" id="GO:0055038">
    <property type="term" value="C:recycling endosome membrane"/>
    <property type="evidence" value="ECO:0007669"/>
    <property type="project" value="TreeGrafter"/>
</dbReference>
<proteinExistence type="inferred from homology"/>
<dbReference type="Pfam" id="PF04144">
    <property type="entry name" value="SCAMP"/>
    <property type="match status" value="1"/>
</dbReference>
<keyword evidence="6 7" id="KW-0968">Cytoplasmic vesicle</keyword>
<sequence>IIRRKEEALARSGAVIDNKNWPPFYPLVHHDIAGDIPIHLQRIQYVAYATLLGVPISLFWNLITSIAIFVSDAAFYFWYRPLYHAFRKNNGMNFGCFFFNYAYHIVFFGFAAIGPRILFAGLHFAGILNAIELIKAHPALGIMSFIGFGFFAIELVLSMWVMQQVYRVFRRNDKATTAPISIDL</sequence>
<dbReference type="GO" id="GO:0015031">
    <property type="term" value="P:protein transport"/>
    <property type="evidence" value="ECO:0007669"/>
    <property type="project" value="InterPro"/>
</dbReference>
<comment type="caution">
    <text evidence="7">Lacks conserved residue(s) required for the propagation of feature annotation.</text>
</comment>
<keyword evidence="7" id="KW-1003">Cell membrane</keyword>
<comment type="caution">
    <text evidence="8">The sequence shown here is derived from an EMBL/GenBank/DDBJ whole genome shotgun (WGS) entry which is preliminary data.</text>
</comment>
<keyword evidence="9" id="KW-1185">Reference proteome</keyword>
<keyword evidence="4 7" id="KW-1133">Transmembrane helix</keyword>
<feature type="transmembrane region" description="Helical" evidence="7">
    <location>
        <begin position="139"/>
        <end position="161"/>
    </location>
</feature>
<organism evidence="8 9">
    <name type="scientific">Ambrosia artemisiifolia</name>
    <name type="common">Common ragweed</name>
    <dbReference type="NCBI Taxonomy" id="4212"/>
    <lineage>
        <taxon>Eukaryota</taxon>
        <taxon>Viridiplantae</taxon>
        <taxon>Streptophyta</taxon>
        <taxon>Embryophyta</taxon>
        <taxon>Tracheophyta</taxon>
        <taxon>Spermatophyta</taxon>
        <taxon>Magnoliopsida</taxon>
        <taxon>eudicotyledons</taxon>
        <taxon>Gunneridae</taxon>
        <taxon>Pentapetalae</taxon>
        <taxon>asterids</taxon>
        <taxon>campanulids</taxon>
        <taxon>Asterales</taxon>
        <taxon>Asteraceae</taxon>
        <taxon>Asteroideae</taxon>
        <taxon>Heliantheae alliance</taxon>
        <taxon>Heliantheae</taxon>
        <taxon>Ambrosia</taxon>
    </lineage>
</organism>
<dbReference type="EMBL" id="JAMZMK010005699">
    <property type="protein sequence ID" value="KAI7752385.1"/>
    <property type="molecule type" value="Genomic_DNA"/>
</dbReference>
<evidence type="ECO:0000256" key="7">
    <source>
        <dbReference type="RuleBase" id="RU363122"/>
    </source>
</evidence>